<evidence type="ECO:0000256" key="3">
    <source>
        <dbReference type="PROSITE-ProRule" id="PRU00023"/>
    </source>
</evidence>
<dbReference type="STRING" id="283909.R7UPV9"/>
<dbReference type="PANTHER" id="PTHR24166">
    <property type="entry name" value="ROLLING PEBBLES, ISOFORM B"/>
    <property type="match status" value="1"/>
</dbReference>
<reference evidence="5" key="2">
    <citation type="journal article" date="2013" name="Nature">
        <title>Insights into bilaterian evolution from three spiralian genomes.</title>
        <authorList>
            <person name="Simakov O."/>
            <person name="Marletaz F."/>
            <person name="Cho S.J."/>
            <person name="Edsinger-Gonzales E."/>
            <person name="Havlak P."/>
            <person name="Hellsten U."/>
            <person name="Kuo D.H."/>
            <person name="Larsson T."/>
            <person name="Lv J."/>
            <person name="Arendt D."/>
            <person name="Savage R."/>
            <person name="Osoegawa K."/>
            <person name="de Jong P."/>
            <person name="Grimwood J."/>
            <person name="Chapman J.A."/>
            <person name="Shapiro H."/>
            <person name="Aerts A."/>
            <person name="Otillar R.P."/>
            <person name="Terry A.Y."/>
            <person name="Boore J.L."/>
            <person name="Grigoriev I.V."/>
            <person name="Lindberg D.R."/>
            <person name="Seaver E.C."/>
            <person name="Weisblat D.A."/>
            <person name="Putnam N.H."/>
            <person name="Rokhsar D.S."/>
        </authorList>
    </citation>
    <scope>NUCLEOTIDE SEQUENCE</scope>
    <source>
        <strain evidence="5">I ESC-2004</strain>
    </source>
</reference>
<keyword evidence="2 3" id="KW-0040">ANK repeat</keyword>
<dbReference type="EnsemblMetazoa" id="CapteT87810">
    <property type="protein sequence ID" value="CapteP87810"/>
    <property type="gene ID" value="CapteG87810"/>
</dbReference>
<dbReference type="InterPro" id="IPR050889">
    <property type="entry name" value="Dendritic_Spine_Reg/Scaffold"/>
</dbReference>
<dbReference type="InterPro" id="IPR002110">
    <property type="entry name" value="Ankyrin_rpt"/>
</dbReference>
<evidence type="ECO:0000313" key="4">
    <source>
        <dbReference type="EnsemblMetazoa" id="CapteP87810"/>
    </source>
</evidence>
<feature type="repeat" description="ANK" evidence="3">
    <location>
        <begin position="15"/>
        <end position="47"/>
    </location>
</feature>
<dbReference type="PROSITE" id="PS50297">
    <property type="entry name" value="ANK_REP_REGION"/>
    <property type="match status" value="2"/>
</dbReference>
<dbReference type="PANTHER" id="PTHR24166:SF48">
    <property type="entry name" value="PROTEIN VAPYRIN"/>
    <property type="match status" value="1"/>
</dbReference>
<dbReference type="PROSITE" id="PS50088">
    <property type="entry name" value="ANK_REPEAT"/>
    <property type="match status" value="2"/>
</dbReference>
<proteinExistence type="predicted"/>
<accession>X2BAH0</accession>
<protein>
    <submittedName>
        <fullName evidence="4">Uncharacterized protein</fullName>
    </submittedName>
</protein>
<organism evidence="4 5">
    <name type="scientific">Capitella teleta</name>
    <name type="common">Polychaete worm</name>
    <dbReference type="NCBI Taxonomy" id="283909"/>
    <lineage>
        <taxon>Eukaryota</taxon>
        <taxon>Metazoa</taxon>
        <taxon>Spiralia</taxon>
        <taxon>Lophotrochozoa</taxon>
        <taxon>Annelida</taxon>
        <taxon>Polychaeta</taxon>
        <taxon>Sedentaria</taxon>
        <taxon>Scolecida</taxon>
        <taxon>Capitellidae</taxon>
        <taxon>Capitella</taxon>
    </lineage>
</organism>
<reference evidence="5" key="1">
    <citation type="submission" date="2012-12" db="EMBL/GenBank/DDBJ databases">
        <authorList>
            <person name="Hellsten U."/>
            <person name="Grimwood J."/>
            <person name="Chapman J.A."/>
            <person name="Shapiro H."/>
            <person name="Aerts A."/>
            <person name="Otillar R.P."/>
            <person name="Terry A.Y."/>
            <person name="Boore J.L."/>
            <person name="Simakov O."/>
            <person name="Marletaz F."/>
            <person name="Cho S.-J."/>
            <person name="Edsinger-Gonzales E."/>
            <person name="Havlak P."/>
            <person name="Kuo D.-H."/>
            <person name="Larsson T."/>
            <person name="Lv J."/>
            <person name="Arendt D."/>
            <person name="Savage R."/>
            <person name="Osoegawa K."/>
            <person name="de Jong P."/>
            <person name="Lindberg D.R."/>
            <person name="Seaver E.C."/>
            <person name="Weisblat D.A."/>
            <person name="Putnam N.H."/>
            <person name="Grigoriev I.V."/>
            <person name="Rokhsar D.S."/>
        </authorList>
    </citation>
    <scope>NUCLEOTIDE SEQUENCE</scope>
    <source>
        <strain evidence="5">I ESC-2004</strain>
    </source>
</reference>
<dbReference type="EMBL" id="AMQN01021904">
    <property type="status" value="NOT_ANNOTATED_CDS"/>
    <property type="molecule type" value="Genomic_DNA"/>
</dbReference>
<dbReference type="HOGENOM" id="CLU_2661533_0_0_1"/>
<feature type="repeat" description="ANK" evidence="3">
    <location>
        <begin position="48"/>
        <end position="76"/>
    </location>
</feature>
<name>X2BAH0_CAPTE</name>
<evidence type="ECO:0000256" key="1">
    <source>
        <dbReference type="ARBA" id="ARBA00022737"/>
    </source>
</evidence>
<dbReference type="Proteomes" id="UP000014760">
    <property type="component" value="Unassembled WGS sequence"/>
</dbReference>
<dbReference type="PRINTS" id="PR01415">
    <property type="entry name" value="ANKYRIN"/>
</dbReference>
<dbReference type="Pfam" id="PF12796">
    <property type="entry name" value="Ank_2"/>
    <property type="match status" value="1"/>
</dbReference>
<dbReference type="SMART" id="SM00248">
    <property type="entry name" value="ANK"/>
    <property type="match status" value="2"/>
</dbReference>
<dbReference type="SUPFAM" id="SSF48403">
    <property type="entry name" value="Ankyrin repeat"/>
    <property type="match status" value="1"/>
</dbReference>
<evidence type="ECO:0000313" key="5">
    <source>
        <dbReference type="Proteomes" id="UP000014760"/>
    </source>
</evidence>
<keyword evidence="5" id="KW-1185">Reference proteome</keyword>
<reference evidence="4" key="3">
    <citation type="submission" date="2015-06" db="UniProtKB">
        <authorList>
            <consortium name="EnsemblMetazoa"/>
        </authorList>
    </citation>
    <scope>IDENTIFICATION</scope>
</reference>
<dbReference type="Gene3D" id="1.25.40.20">
    <property type="entry name" value="Ankyrin repeat-containing domain"/>
    <property type="match status" value="1"/>
</dbReference>
<keyword evidence="1" id="KW-0677">Repeat</keyword>
<evidence type="ECO:0000256" key="2">
    <source>
        <dbReference type="ARBA" id="ARBA00023043"/>
    </source>
</evidence>
<dbReference type="OrthoDB" id="5946465at2759"/>
<dbReference type="InterPro" id="IPR036770">
    <property type="entry name" value="Ankyrin_rpt-contain_sf"/>
</dbReference>
<sequence>MKSLTTINIGEDRVQLMTALHIAAMKGNNEIVKMLVSCGTTVDVTNESQETPLMWAVWGNHLATVSLLLELGASAN</sequence>